<reference evidence="8 9" key="1">
    <citation type="journal article" date="2018" name="Appl. Microbiol. Biotechnol.">
        <title>Co-cultivation of the strictly anaerobic methanogen Methanosarcina barkeri with aerobic methanotrophs in an oxygen-limited membrane bioreactor.</title>
        <authorList>
            <person name="In 't Zandt M.H."/>
            <person name="van den Bosch T.J.M."/>
            <person name="Rijkers R."/>
            <person name="van Kessel M.A.H.J."/>
            <person name="Jetten M.S.M."/>
            <person name="Welte C.U."/>
        </authorList>
    </citation>
    <scope>NUCLEOTIDE SEQUENCE [LARGE SCALE GENOMIC DNA]</scope>
    <source>
        <strain evidence="8 9">DSM 17706</strain>
    </source>
</reference>
<evidence type="ECO:0000256" key="3">
    <source>
        <dbReference type="ARBA" id="ARBA00022692"/>
    </source>
</evidence>
<dbReference type="PANTHER" id="PTHR34820:SF4">
    <property type="entry name" value="INNER MEMBRANE PROTEIN YEBZ"/>
    <property type="match status" value="1"/>
</dbReference>
<feature type="domain" description="Copper resistance protein D" evidence="7">
    <location>
        <begin position="192"/>
        <end position="286"/>
    </location>
</feature>
<keyword evidence="2" id="KW-1003">Cell membrane</keyword>
<dbReference type="Pfam" id="PF05425">
    <property type="entry name" value="CopD"/>
    <property type="match status" value="1"/>
</dbReference>
<feature type="transmembrane region" description="Helical" evidence="6">
    <location>
        <begin position="526"/>
        <end position="545"/>
    </location>
</feature>
<feature type="transmembrane region" description="Helical" evidence="6">
    <location>
        <begin position="224"/>
        <end position="252"/>
    </location>
</feature>
<evidence type="ECO:0000256" key="1">
    <source>
        <dbReference type="ARBA" id="ARBA00004651"/>
    </source>
</evidence>
<dbReference type="OrthoDB" id="113685at2"/>
<feature type="transmembrane region" description="Helical" evidence="6">
    <location>
        <begin position="122"/>
        <end position="139"/>
    </location>
</feature>
<feature type="transmembrane region" description="Helical" evidence="6">
    <location>
        <begin position="367"/>
        <end position="385"/>
    </location>
</feature>
<feature type="transmembrane region" description="Helical" evidence="6">
    <location>
        <begin position="273"/>
        <end position="293"/>
    </location>
</feature>
<dbReference type="InterPro" id="IPR008457">
    <property type="entry name" value="Cu-R_CopD_dom"/>
</dbReference>
<evidence type="ECO:0000259" key="7">
    <source>
        <dbReference type="Pfam" id="PF05425"/>
    </source>
</evidence>
<dbReference type="RefSeq" id="WP_108917201.1">
    <property type="nucleotide sequence ID" value="NZ_BGJY01000010.1"/>
</dbReference>
<dbReference type="InterPro" id="IPR032694">
    <property type="entry name" value="CopC/D"/>
</dbReference>
<feature type="transmembrane region" description="Helical" evidence="6">
    <location>
        <begin position="464"/>
        <end position="481"/>
    </location>
</feature>
<dbReference type="AlphaFoldDB" id="A0A2U1SQV1"/>
<comment type="caution">
    <text evidence="8">The sequence shown here is derived from an EMBL/GenBank/DDBJ whole genome shotgun (WGS) entry which is preliminary data.</text>
</comment>
<evidence type="ECO:0000256" key="5">
    <source>
        <dbReference type="ARBA" id="ARBA00023136"/>
    </source>
</evidence>
<accession>A0A2U1SQV1</accession>
<feature type="transmembrane region" description="Helical" evidence="6">
    <location>
        <begin position="13"/>
        <end position="37"/>
    </location>
</feature>
<evidence type="ECO:0000256" key="6">
    <source>
        <dbReference type="SAM" id="Phobius"/>
    </source>
</evidence>
<comment type="subcellular location">
    <subcellularLocation>
        <location evidence="1">Cell membrane</location>
        <topology evidence="1">Multi-pass membrane protein</topology>
    </subcellularLocation>
</comment>
<dbReference type="Proteomes" id="UP000245137">
    <property type="component" value="Unassembled WGS sequence"/>
</dbReference>
<gene>
    <name evidence="8" type="ORF">C5689_10345</name>
</gene>
<dbReference type="GO" id="GO:0005886">
    <property type="term" value="C:plasma membrane"/>
    <property type="evidence" value="ECO:0007669"/>
    <property type="project" value="UniProtKB-SubCell"/>
</dbReference>
<dbReference type="PANTHER" id="PTHR34820">
    <property type="entry name" value="INNER MEMBRANE PROTEIN YEBZ"/>
    <property type="match status" value="1"/>
</dbReference>
<proteinExistence type="predicted"/>
<keyword evidence="3 6" id="KW-0812">Transmembrane</keyword>
<evidence type="ECO:0000313" key="8">
    <source>
        <dbReference type="EMBL" id="PWB93980.1"/>
    </source>
</evidence>
<dbReference type="EMBL" id="PUIV01000013">
    <property type="protein sequence ID" value="PWB93980.1"/>
    <property type="molecule type" value="Genomic_DNA"/>
</dbReference>
<keyword evidence="9" id="KW-1185">Reference proteome</keyword>
<evidence type="ECO:0000256" key="4">
    <source>
        <dbReference type="ARBA" id="ARBA00022989"/>
    </source>
</evidence>
<feature type="transmembrane region" description="Helical" evidence="6">
    <location>
        <begin position="196"/>
        <end position="218"/>
    </location>
</feature>
<evidence type="ECO:0000313" key="9">
    <source>
        <dbReference type="Proteomes" id="UP000245137"/>
    </source>
</evidence>
<keyword evidence="5 6" id="KW-0472">Membrane</keyword>
<protein>
    <recommendedName>
        <fullName evidence="7">Copper resistance protein D domain-containing protein</fullName>
    </recommendedName>
</protein>
<feature type="transmembrane region" description="Helical" evidence="6">
    <location>
        <begin position="58"/>
        <end position="85"/>
    </location>
</feature>
<name>A0A2U1SQV1_METSR</name>
<evidence type="ECO:0000256" key="2">
    <source>
        <dbReference type="ARBA" id="ARBA00022475"/>
    </source>
</evidence>
<sequence>MQQFIEIYGFLSVILRGSISGALSLAVGGVAFLLLVGRPLAPRLGAAAEPIAARTRAIVFWSAIALALLVALDAATLATMLVGALELSFADALTADAVKSDALAAAPALALAFAIRGPAIAPLPLAIFAAALVCARLGATHAVSRLDNPPGLVAAELAHLTGVALWIGGIPYFLMALARAPEGAAQRAIGLRFSHLSIVAVTMIAAGGVAMSAVYIGAVENFYGAAYGVMVGAKAILFTGLLSLGALNFFAVRRQPTDPRAFARLRRFAEVEIGIGWTIVFAAASLSSLPPAVDLARDRVSLAEIVERLTPQWPPRLDSPDHSTLSVSLPPIQTARADDVAPAEASDAVTASITAQRNAEDIAWSEYNHHIAGLFVAAMGLLALLEHWRRLSPVARHWPMLMLGLAGFLFLRADEAVWPLGQLGLIESLRDPEIAQHRIFLALIIGFGIFEWRVRTQRVKAQWAPLAFPLITGVGGALLLAHSHGLSNIREEFLIEVTHTPLALVGLLASSARWLEIRLDGPGARIAGIVWPIAFTFAGLMLLAYREA</sequence>
<keyword evidence="4 6" id="KW-1133">Transmembrane helix</keyword>
<dbReference type="GO" id="GO:0006825">
    <property type="term" value="P:copper ion transport"/>
    <property type="evidence" value="ECO:0007669"/>
    <property type="project" value="InterPro"/>
</dbReference>
<organism evidence="8 9">
    <name type="scientific">Methylosinus sporium</name>
    <dbReference type="NCBI Taxonomy" id="428"/>
    <lineage>
        <taxon>Bacteria</taxon>
        <taxon>Pseudomonadati</taxon>
        <taxon>Pseudomonadota</taxon>
        <taxon>Alphaproteobacteria</taxon>
        <taxon>Hyphomicrobiales</taxon>
        <taxon>Methylocystaceae</taxon>
        <taxon>Methylosinus</taxon>
    </lineage>
</organism>